<evidence type="ECO:0000313" key="1">
    <source>
        <dbReference type="EMBL" id="KQJ97894.1"/>
    </source>
</evidence>
<dbReference type="Proteomes" id="UP000008810">
    <property type="component" value="Chromosome 3"/>
</dbReference>
<protein>
    <submittedName>
        <fullName evidence="1 2">Uncharacterized protein</fullName>
    </submittedName>
</protein>
<accession>A0A0Q3FFL2</accession>
<organism evidence="1">
    <name type="scientific">Brachypodium distachyon</name>
    <name type="common">Purple false brome</name>
    <name type="synonym">Trachynia distachya</name>
    <dbReference type="NCBI Taxonomy" id="15368"/>
    <lineage>
        <taxon>Eukaryota</taxon>
        <taxon>Viridiplantae</taxon>
        <taxon>Streptophyta</taxon>
        <taxon>Embryophyta</taxon>
        <taxon>Tracheophyta</taxon>
        <taxon>Spermatophyta</taxon>
        <taxon>Magnoliopsida</taxon>
        <taxon>Liliopsida</taxon>
        <taxon>Poales</taxon>
        <taxon>Poaceae</taxon>
        <taxon>BOP clade</taxon>
        <taxon>Pooideae</taxon>
        <taxon>Stipodae</taxon>
        <taxon>Brachypodieae</taxon>
        <taxon>Brachypodium</taxon>
    </lineage>
</organism>
<dbReference type="EnsemblPlants" id="KQJ97894">
    <property type="protein sequence ID" value="KQJ97894"/>
    <property type="gene ID" value="BRADI_3g33996v3"/>
</dbReference>
<evidence type="ECO:0000313" key="2">
    <source>
        <dbReference type="EnsemblPlants" id="KQJ97894"/>
    </source>
</evidence>
<gene>
    <name evidence="1" type="ORF">BRADI_3g33996v3</name>
</gene>
<reference evidence="2" key="3">
    <citation type="submission" date="2018-08" db="UniProtKB">
        <authorList>
            <consortium name="EnsemblPlants"/>
        </authorList>
    </citation>
    <scope>IDENTIFICATION</scope>
    <source>
        <strain evidence="2">cv. Bd21</strain>
    </source>
</reference>
<dbReference type="InParanoid" id="A0A0Q3FFL2"/>
<reference evidence="1" key="2">
    <citation type="submission" date="2017-06" db="EMBL/GenBank/DDBJ databases">
        <title>WGS assembly of Brachypodium distachyon.</title>
        <authorList>
            <consortium name="The International Brachypodium Initiative"/>
            <person name="Lucas S."/>
            <person name="Harmon-Smith M."/>
            <person name="Lail K."/>
            <person name="Tice H."/>
            <person name="Grimwood J."/>
            <person name="Bruce D."/>
            <person name="Barry K."/>
            <person name="Shu S."/>
            <person name="Lindquist E."/>
            <person name="Wang M."/>
            <person name="Pitluck S."/>
            <person name="Vogel J.P."/>
            <person name="Garvin D.F."/>
            <person name="Mockler T.C."/>
            <person name="Schmutz J."/>
            <person name="Rokhsar D."/>
            <person name="Bevan M.W."/>
        </authorList>
    </citation>
    <scope>NUCLEOTIDE SEQUENCE</scope>
    <source>
        <strain evidence="1">Bd21</strain>
    </source>
</reference>
<proteinExistence type="predicted"/>
<dbReference type="AlphaFoldDB" id="A0A0Q3FFL2"/>
<evidence type="ECO:0000313" key="3">
    <source>
        <dbReference type="Proteomes" id="UP000008810"/>
    </source>
</evidence>
<dbReference type="EMBL" id="CM000882">
    <property type="protein sequence ID" value="KQJ97894.1"/>
    <property type="molecule type" value="Genomic_DNA"/>
</dbReference>
<sequence length="96" mass="10678">MVHGRIAKELTQEPATSRLFSCKVGGESPHITVLPNNDAWYVVSISENCRTTLKACLHVQHRGLEIMQHIVSARTLVHACTLEGDANWQTCMCCDD</sequence>
<name>A0A0Q3FFL2_BRADI</name>
<reference evidence="1 2" key="1">
    <citation type="journal article" date="2010" name="Nature">
        <title>Genome sequencing and analysis of the model grass Brachypodium distachyon.</title>
        <authorList>
            <consortium name="International Brachypodium Initiative"/>
        </authorList>
    </citation>
    <scope>NUCLEOTIDE SEQUENCE [LARGE SCALE GENOMIC DNA]</scope>
    <source>
        <strain evidence="1 2">Bd21</strain>
    </source>
</reference>
<keyword evidence="3" id="KW-1185">Reference proteome</keyword>
<dbReference type="Gramene" id="KQJ97894">
    <property type="protein sequence ID" value="KQJ97894"/>
    <property type="gene ID" value="BRADI_3g33996v3"/>
</dbReference>